<keyword evidence="4 6" id="KW-1133">Transmembrane helix</keyword>
<dbReference type="InterPro" id="IPR050189">
    <property type="entry name" value="MFS_Efflux_Transporters"/>
</dbReference>
<comment type="subcellular location">
    <subcellularLocation>
        <location evidence="1">Cell membrane</location>
        <topology evidence="1">Multi-pass membrane protein</topology>
    </subcellularLocation>
</comment>
<feature type="transmembrane region" description="Helical" evidence="6">
    <location>
        <begin position="99"/>
        <end position="116"/>
    </location>
</feature>
<sequence length="391" mass="39148">MSRTLYLLALAVFAMGTSEFMLAGLVPDIAADLGIPVGAAGLLTSLFAAGMVIGAPVMAACARRFPVRTSLTTFLLVFAAAHVAGAATTSFPLLLGTRVLAALANAGFLAVGLRAATASVAADRRGHALAVLLAGTTLAMVLGVPAGALLGILLGWRATFWAVALLCAPALIGIVAGIRSGPQPEPERVSLRTELAQLRSPALAAVMVLAAAVNGATFAAFTFLAPVVTDTAGLDRSWITVALMLFGIGSYLGVRLAGQLSDDRPGTVMFTGGPLLVLGWVLLGTWAGHPWVLLVLVFGQGVLSFAVGTTLITRVLYAASGAPTMAGSYATAALNLGAVCGPAVAGLTLTSPAGPLGPVWTAAVLSTAGVVCALLAPHLVAGPRGGSPTAR</sequence>
<dbReference type="KEGG" id="mne:D174_19500"/>
<feature type="transmembrane region" description="Helical" evidence="6">
    <location>
        <begin position="329"/>
        <end position="347"/>
    </location>
</feature>
<dbReference type="InterPro" id="IPR011701">
    <property type="entry name" value="MFS"/>
</dbReference>
<feature type="transmembrane region" description="Helical" evidence="6">
    <location>
        <begin position="202"/>
        <end position="225"/>
    </location>
</feature>
<feature type="transmembrane region" description="Helical" evidence="6">
    <location>
        <begin position="359"/>
        <end position="381"/>
    </location>
</feature>
<dbReference type="GO" id="GO:0022857">
    <property type="term" value="F:transmembrane transporter activity"/>
    <property type="evidence" value="ECO:0007669"/>
    <property type="project" value="InterPro"/>
</dbReference>
<dbReference type="Proteomes" id="UP000018763">
    <property type="component" value="Chromosome"/>
</dbReference>
<protein>
    <submittedName>
        <fullName evidence="8">Chemotaxis protein</fullName>
    </submittedName>
</protein>
<dbReference type="Pfam" id="PF07690">
    <property type="entry name" value="MFS_1"/>
    <property type="match status" value="1"/>
</dbReference>
<feature type="transmembrane region" description="Helical" evidence="6">
    <location>
        <begin position="128"/>
        <end position="154"/>
    </location>
</feature>
<evidence type="ECO:0000256" key="6">
    <source>
        <dbReference type="SAM" id="Phobius"/>
    </source>
</evidence>
<dbReference type="RefSeq" id="WP_023986058.1">
    <property type="nucleotide sequence ID" value="NC_023036.2"/>
</dbReference>
<dbReference type="InterPro" id="IPR036259">
    <property type="entry name" value="MFS_trans_sf"/>
</dbReference>
<evidence type="ECO:0000256" key="3">
    <source>
        <dbReference type="ARBA" id="ARBA00022692"/>
    </source>
</evidence>
<dbReference type="SUPFAM" id="SSF103473">
    <property type="entry name" value="MFS general substrate transporter"/>
    <property type="match status" value="1"/>
</dbReference>
<dbReference type="GeneID" id="43451646"/>
<evidence type="ECO:0000256" key="1">
    <source>
        <dbReference type="ARBA" id="ARBA00004651"/>
    </source>
</evidence>
<evidence type="ECO:0000313" key="9">
    <source>
        <dbReference type="Proteomes" id="UP000018763"/>
    </source>
</evidence>
<dbReference type="PROSITE" id="PS50850">
    <property type="entry name" value="MFS"/>
    <property type="match status" value="1"/>
</dbReference>
<dbReference type="InterPro" id="IPR020846">
    <property type="entry name" value="MFS_dom"/>
</dbReference>
<keyword evidence="3 6" id="KW-0812">Transmembrane</keyword>
<dbReference type="HOGENOM" id="CLU_001265_61_2_11"/>
<accession>V5XGU4</accession>
<feature type="transmembrane region" description="Helical" evidence="6">
    <location>
        <begin position="71"/>
        <end position="93"/>
    </location>
</feature>
<feature type="transmembrane region" description="Helical" evidence="6">
    <location>
        <begin position="33"/>
        <end position="59"/>
    </location>
</feature>
<keyword evidence="5 6" id="KW-0472">Membrane</keyword>
<evidence type="ECO:0000313" key="8">
    <source>
        <dbReference type="EMBL" id="AHC26609.1"/>
    </source>
</evidence>
<evidence type="ECO:0000256" key="2">
    <source>
        <dbReference type="ARBA" id="ARBA00022475"/>
    </source>
</evidence>
<feature type="transmembrane region" description="Helical" evidence="6">
    <location>
        <begin position="266"/>
        <end position="287"/>
    </location>
</feature>
<dbReference type="NCBIfam" id="NF033135">
    <property type="entry name" value="cmx_cmrA"/>
    <property type="match status" value="1"/>
</dbReference>
<dbReference type="EMBL" id="CP006936">
    <property type="protein sequence ID" value="AHC26609.1"/>
    <property type="molecule type" value="Genomic_DNA"/>
</dbReference>
<dbReference type="AlphaFoldDB" id="V5XGU4"/>
<gene>
    <name evidence="8" type="ORF">D174_19500</name>
</gene>
<dbReference type="PANTHER" id="PTHR43124:SF3">
    <property type="entry name" value="CHLORAMPHENICOL EFFLUX PUMP RV0191"/>
    <property type="match status" value="1"/>
</dbReference>
<organism evidence="8 9">
    <name type="scientific">Mycolicibacterium neoaurum VKM Ac-1815D</name>
    <dbReference type="NCBI Taxonomy" id="700508"/>
    <lineage>
        <taxon>Bacteria</taxon>
        <taxon>Bacillati</taxon>
        <taxon>Actinomycetota</taxon>
        <taxon>Actinomycetes</taxon>
        <taxon>Mycobacteriales</taxon>
        <taxon>Mycobacteriaceae</taxon>
        <taxon>Mycolicibacterium</taxon>
    </lineage>
</organism>
<evidence type="ECO:0000259" key="7">
    <source>
        <dbReference type="PROSITE" id="PS50850"/>
    </source>
</evidence>
<dbReference type="PANTHER" id="PTHR43124">
    <property type="entry name" value="PURINE EFFLUX PUMP PBUE"/>
    <property type="match status" value="1"/>
</dbReference>
<name>V5XGU4_MYCNE</name>
<keyword evidence="2" id="KW-1003">Cell membrane</keyword>
<proteinExistence type="predicted"/>
<evidence type="ECO:0000256" key="4">
    <source>
        <dbReference type="ARBA" id="ARBA00022989"/>
    </source>
</evidence>
<keyword evidence="9" id="KW-1185">Reference proteome</keyword>
<dbReference type="GO" id="GO:0005886">
    <property type="term" value="C:plasma membrane"/>
    <property type="evidence" value="ECO:0007669"/>
    <property type="project" value="UniProtKB-SubCell"/>
</dbReference>
<feature type="transmembrane region" description="Helical" evidence="6">
    <location>
        <begin position="237"/>
        <end position="254"/>
    </location>
</feature>
<feature type="transmembrane region" description="Helical" evidence="6">
    <location>
        <begin position="293"/>
        <end position="317"/>
    </location>
</feature>
<dbReference type="Gene3D" id="1.20.1250.20">
    <property type="entry name" value="MFS general substrate transporter like domains"/>
    <property type="match status" value="1"/>
</dbReference>
<evidence type="ECO:0000256" key="5">
    <source>
        <dbReference type="ARBA" id="ARBA00023136"/>
    </source>
</evidence>
<feature type="domain" description="Major facilitator superfamily (MFS) profile" evidence="7">
    <location>
        <begin position="4"/>
        <end position="384"/>
    </location>
</feature>
<dbReference type="eggNOG" id="COG2814">
    <property type="taxonomic scope" value="Bacteria"/>
</dbReference>
<reference evidence="8 9" key="1">
    <citation type="journal article" date="2014" name="Genome Announc.">
        <title>Complete Genome Sequence of Sterol-Transforming Mycobacterium neoaurum Strain VKM Ac-1815D.</title>
        <authorList>
            <person name="Shtratnikova V.Y."/>
            <person name="Bragin E.Y."/>
            <person name="Dovbnya D.V."/>
            <person name="Pekov Y.A."/>
            <person name="Schelkunov M.I."/>
            <person name="Strizhov N."/>
            <person name="Ivashina T.V."/>
            <person name="Ashapkin V.V."/>
            <person name="Donova M.V."/>
        </authorList>
    </citation>
    <scope>NUCLEOTIDE SEQUENCE [LARGE SCALE GENOMIC DNA]</scope>
    <source>
        <strain evidence="8 9">VKM Ac-1815D</strain>
    </source>
</reference>
<dbReference type="CDD" id="cd17324">
    <property type="entry name" value="MFS_NepI_like"/>
    <property type="match status" value="1"/>
</dbReference>
<feature type="transmembrane region" description="Helical" evidence="6">
    <location>
        <begin position="160"/>
        <end position="181"/>
    </location>
</feature>